<dbReference type="Gene3D" id="3.40.1160.10">
    <property type="entry name" value="Acetylglutamate kinase-like"/>
    <property type="match status" value="1"/>
</dbReference>
<dbReference type="EMBL" id="QNZJ01000121">
    <property type="protein sequence ID" value="RTZ87050.1"/>
    <property type="molecule type" value="Genomic_DNA"/>
</dbReference>
<sequence length="323" mass="34531">MNSNKEFPKRIIVALGGNAIHPAGIKGTSEEQVTIAEETADVLLPLLELENELIITHGSGPGVGKVLMRQALAHKQVAPMSLDICVANTQGVTAYLLVQAFENALRKAGNQRHVVGLVTQVEVDANDPGFKNPTKPVGYFYNEKEAEDLTEKMGWTMKEDSGRGWRMVVASPKPKHICDISLVESLSSNGTIVIAGGGGGVPVVRNSQGLRSGVEAVIDKDLTTAHMANVLGFKDIMILTAVSHVAINFGKPEQQELKQITVSEAKRYLEEGQFPAGSMGPKIEAAISFIEGGGKRVTIGHLEEALSALRGETGTHIVPDQEN</sequence>
<dbReference type="AlphaFoldDB" id="A0A432GU29"/>
<protein>
    <recommendedName>
        <fullName evidence="4">Carbamate kinase</fullName>
    </recommendedName>
</protein>
<dbReference type="InterPro" id="IPR001048">
    <property type="entry name" value="Asp/Glu/Uridylate_kinase"/>
</dbReference>
<dbReference type="PRINTS" id="PR01469">
    <property type="entry name" value="CARBMTKINASE"/>
</dbReference>
<dbReference type="SUPFAM" id="SSF53633">
    <property type="entry name" value="Carbamate kinase-like"/>
    <property type="match status" value="1"/>
</dbReference>
<dbReference type="GO" id="GO:0019546">
    <property type="term" value="P:L-arginine deiminase pathway"/>
    <property type="evidence" value="ECO:0007669"/>
    <property type="project" value="TreeGrafter"/>
</dbReference>
<dbReference type="InterPro" id="IPR036393">
    <property type="entry name" value="AceGlu_kinase-like_sf"/>
</dbReference>
<keyword evidence="2 4" id="KW-0808">Transferase</keyword>
<accession>A0A432GU29</accession>
<comment type="similarity">
    <text evidence="1 4">Belongs to the carbamate kinase family.</text>
</comment>
<feature type="domain" description="Aspartate/glutamate/uridylate kinase" evidence="5">
    <location>
        <begin position="9"/>
        <end position="300"/>
    </location>
</feature>
<evidence type="ECO:0000313" key="7">
    <source>
        <dbReference type="Proteomes" id="UP000287719"/>
    </source>
</evidence>
<reference evidence="6 7" key="1">
    <citation type="submission" date="2018-06" db="EMBL/GenBank/DDBJ databases">
        <title>Combined omics and stable isotope probing to characterize newly discovered Mariana Back-Arc vent microbial communities.</title>
        <authorList>
            <person name="Trembath-Reichert E."/>
            <person name="Huber J.A."/>
        </authorList>
    </citation>
    <scope>NUCLEOTIDE SEQUENCE [LARGE SCALE GENOMIC DNA]</scope>
    <source>
        <strain evidence="6">MAG 54</strain>
    </source>
</reference>
<dbReference type="Proteomes" id="UP000287719">
    <property type="component" value="Unassembled WGS sequence"/>
</dbReference>
<evidence type="ECO:0000313" key="6">
    <source>
        <dbReference type="EMBL" id="RTZ87050.1"/>
    </source>
</evidence>
<comment type="caution">
    <text evidence="6">The sequence shown here is derived from an EMBL/GenBank/DDBJ whole genome shotgun (WGS) entry which is preliminary data.</text>
</comment>
<dbReference type="CDD" id="cd04235">
    <property type="entry name" value="AAK_CK"/>
    <property type="match status" value="1"/>
</dbReference>
<dbReference type="FunFam" id="3.40.1160.10:FF:000007">
    <property type="entry name" value="Carbamate kinase"/>
    <property type="match status" value="1"/>
</dbReference>
<evidence type="ECO:0000259" key="5">
    <source>
        <dbReference type="Pfam" id="PF00696"/>
    </source>
</evidence>
<dbReference type="GO" id="GO:0008804">
    <property type="term" value="F:carbamate kinase activity"/>
    <property type="evidence" value="ECO:0007669"/>
    <property type="project" value="InterPro"/>
</dbReference>
<dbReference type="Pfam" id="PF00696">
    <property type="entry name" value="AA_kinase"/>
    <property type="match status" value="1"/>
</dbReference>
<evidence type="ECO:0000256" key="1">
    <source>
        <dbReference type="ARBA" id="ARBA00011066"/>
    </source>
</evidence>
<dbReference type="GO" id="GO:0005829">
    <property type="term" value="C:cytosol"/>
    <property type="evidence" value="ECO:0007669"/>
    <property type="project" value="TreeGrafter"/>
</dbReference>
<dbReference type="PANTHER" id="PTHR30409:SF1">
    <property type="entry name" value="CARBAMATE KINASE-RELATED"/>
    <property type="match status" value="1"/>
</dbReference>
<dbReference type="PIRSF" id="PIRSF000723">
    <property type="entry name" value="Carbamate_kin"/>
    <property type="match status" value="1"/>
</dbReference>
<name>A0A432GU29_9DELT</name>
<dbReference type="PANTHER" id="PTHR30409">
    <property type="entry name" value="CARBAMATE KINASE"/>
    <property type="match status" value="1"/>
</dbReference>
<evidence type="ECO:0000256" key="2">
    <source>
        <dbReference type="ARBA" id="ARBA00022679"/>
    </source>
</evidence>
<gene>
    <name evidence="6" type="ORF">DSY95_02785</name>
</gene>
<organism evidence="6 7">
    <name type="scientific">SAR324 cluster bacterium</name>
    <dbReference type="NCBI Taxonomy" id="2024889"/>
    <lineage>
        <taxon>Bacteria</taxon>
        <taxon>Deltaproteobacteria</taxon>
        <taxon>SAR324 cluster</taxon>
    </lineage>
</organism>
<dbReference type="InterPro" id="IPR003964">
    <property type="entry name" value="Carb_kinase"/>
</dbReference>
<evidence type="ECO:0000256" key="4">
    <source>
        <dbReference type="PIRNR" id="PIRNR000723"/>
    </source>
</evidence>
<keyword evidence="3 4" id="KW-0418">Kinase</keyword>
<dbReference type="NCBIfam" id="NF009007">
    <property type="entry name" value="PRK12352.1"/>
    <property type="match status" value="1"/>
</dbReference>
<proteinExistence type="inferred from homology"/>
<evidence type="ECO:0000256" key="3">
    <source>
        <dbReference type="ARBA" id="ARBA00022777"/>
    </source>
</evidence>